<organism evidence="3 4">
    <name type="scientific">Tricholomella constricta</name>
    <dbReference type="NCBI Taxonomy" id="117010"/>
    <lineage>
        <taxon>Eukaryota</taxon>
        <taxon>Fungi</taxon>
        <taxon>Dikarya</taxon>
        <taxon>Basidiomycota</taxon>
        <taxon>Agaricomycotina</taxon>
        <taxon>Agaricomycetes</taxon>
        <taxon>Agaricomycetidae</taxon>
        <taxon>Agaricales</taxon>
        <taxon>Tricholomatineae</taxon>
        <taxon>Lyophyllaceae</taxon>
        <taxon>Tricholomella</taxon>
    </lineage>
</organism>
<dbReference type="AlphaFoldDB" id="A0A8H5M2I7"/>
<dbReference type="SUPFAM" id="SSF81383">
    <property type="entry name" value="F-box domain"/>
    <property type="match status" value="1"/>
</dbReference>
<dbReference type="EMBL" id="JAACJP010000019">
    <property type="protein sequence ID" value="KAF5378518.1"/>
    <property type="molecule type" value="Genomic_DNA"/>
</dbReference>
<evidence type="ECO:0000313" key="4">
    <source>
        <dbReference type="Proteomes" id="UP000565441"/>
    </source>
</evidence>
<dbReference type="InterPro" id="IPR036047">
    <property type="entry name" value="F-box-like_dom_sf"/>
</dbReference>
<accession>A0A8H5M2I7</accession>
<evidence type="ECO:0000256" key="1">
    <source>
        <dbReference type="SAM" id="Coils"/>
    </source>
</evidence>
<proteinExistence type="predicted"/>
<reference evidence="3 4" key="1">
    <citation type="journal article" date="2020" name="ISME J.">
        <title>Uncovering the hidden diversity of litter-decomposition mechanisms in mushroom-forming fungi.</title>
        <authorList>
            <person name="Floudas D."/>
            <person name="Bentzer J."/>
            <person name="Ahren D."/>
            <person name="Johansson T."/>
            <person name="Persson P."/>
            <person name="Tunlid A."/>
        </authorList>
    </citation>
    <scope>NUCLEOTIDE SEQUENCE [LARGE SCALE GENOMIC DNA]</scope>
    <source>
        <strain evidence="3 4">CBS 661.87</strain>
    </source>
</reference>
<dbReference type="Pfam" id="PF12937">
    <property type="entry name" value="F-box-like"/>
    <property type="match status" value="1"/>
</dbReference>
<dbReference type="SUPFAM" id="SSF52047">
    <property type="entry name" value="RNI-like"/>
    <property type="match status" value="1"/>
</dbReference>
<evidence type="ECO:0000259" key="2">
    <source>
        <dbReference type="Pfam" id="PF12937"/>
    </source>
</evidence>
<gene>
    <name evidence="3" type="ORF">D9615_007157</name>
</gene>
<keyword evidence="1" id="KW-0175">Coiled coil</keyword>
<protein>
    <recommendedName>
        <fullName evidence="2">F-box domain-containing protein</fullName>
    </recommendedName>
</protein>
<name>A0A8H5M2I7_9AGAR</name>
<dbReference type="Gene3D" id="1.20.1280.50">
    <property type="match status" value="1"/>
</dbReference>
<feature type="domain" description="F-box" evidence="2">
    <location>
        <begin position="54"/>
        <end position="105"/>
    </location>
</feature>
<dbReference type="InterPro" id="IPR001810">
    <property type="entry name" value="F-box_dom"/>
</dbReference>
<dbReference type="OrthoDB" id="3156934at2759"/>
<dbReference type="InterPro" id="IPR032675">
    <property type="entry name" value="LRR_dom_sf"/>
</dbReference>
<dbReference type="Proteomes" id="UP000565441">
    <property type="component" value="Unassembled WGS sequence"/>
</dbReference>
<comment type="caution">
    <text evidence="3">The sequence shown here is derived from an EMBL/GenBank/DDBJ whole genome shotgun (WGS) entry which is preliminary data.</text>
</comment>
<keyword evidence="4" id="KW-1185">Reference proteome</keyword>
<evidence type="ECO:0000313" key="3">
    <source>
        <dbReference type="EMBL" id="KAF5378518.1"/>
    </source>
</evidence>
<sequence length="562" mass="62597">MQDAQIPGIAHEVSCYSAPEVKKAAYKQIRREIDSLEASIRALKARHNSLSITARLPPEILSEIFDWTAAMLRKKPFRWIRISFVCSHWRRVALECPKLWRRVNCTSPERLRVLLPRAGVVPLQIYLSLVTKRSAAGILQALQEMYRVRELRLGSHIVPGTLESMELVLSRLTQPAPLLETFSVVSTARPECLHLPGDLFAGHAPRLRTLELAGCIVPSTSPVLTGITSLKLRGTDQSSHGISLNELIIMLESLPNIQALELDRAHHSESVAPPGRTVHLPYLHKLDISYDSATCAALLSCLNYPRAITTTQNIKAKYVGRLEGLRSLGVILATRTCPLTYVQVYGVETGLVFRGWGRAGTHLQFPVDDPHIDIELSCSGSSLTPLRAVWQALPIAGLESLFIEGDISEDAGLRDFGNLSSLKTVHVEDAASNFLWALKQGLPDCGLENNNAFPFSQKLKGPGRLSFQALRTLVPGGQYVDHSSRMGIREATELKRCFRERRKRGVPLRELHISRSLLRKGMRGEIIEIFRTVVKEVHWGLHSKGIDMDMEDYSLGESSDED</sequence>
<dbReference type="Gene3D" id="3.80.10.10">
    <property type="entry name" value="Ribonuclease Inhibitor"/>
    <property type="match status" value="1"/>
</dbReference>
<feature type="coiled-coil region" evidence="1">
    <location>
        <begin position="26"/>
        <end position="53"/>
    </location>
</feature>